<accession>A0ABP1FHS0</accession>
<dbReference type="InterPro" id="IPR022417">
    <property type="entry name" value="Porphobilin_deaminase_N"/>
</dbReference>
<dbReference type="EMBL" id="CAXHTA020000002">
    <property type="protein sequence ID" value="CAL5219490.1"/>
    <property type="molecule type" value="Genomic_DNA"/>
</dbReference>
<evidence type="ECO:0000256" key="1">
    <source>
        <dbReference type="ARBA" id="ARBA00001916"/>
    </source>
</evidence>
<dbReference type="HAMAP" id="MF_00260">
    <property type="entry name" value="Porphobil_deam"/>
    <property type="match status" value="1"/>
</dbReference>
<evidence type="ECO:0000259" key="9">
    <source>
        <dbReference type="Pfam" id="PF03900"/>
    </source>
</evidence>
<evidence type="ECO:0000256" key="4">
    <source>
        <dbReference type="ARBA" id="ARBA00012655"/>
    </source>
</evidence>
<dbReference type="InterPro" id="IPR022419">
    <property type="entry name" value="Porphobilin_deaminase_cofac_BS"/>
</dbReference>
<name>A0ABP1FHS0_9CHLO</name>
<dbReference type="SUPFAM" id="SSF53850">
    <property type="entry name" value="Periplasmic binding protein-like II"/>
    <property type="match status" value="1"/>
</dbReference>
<comment type="pathway">
    <text evidence="2">Porphyrin-containing compound metabolism; protoporphyrin-IX biosynthesis; coproporphyrinogen-III from 5-aminolevulinate: step 2/4.</text>
</comment>
<evidence type="ECO:0000313" key="11">
    <source>
        <dbReference type="Proteomes" id="UP001497392"/>
    </source>
</evidence>
<dbReference type="InterPro" id="IPR000860">
    <property type="entry name" value="HemC"/>
</dbReference>
<comment type="similarity">
    <text evidence="3">Belongs to the HMBS family.</text>
</comment>
<dbReference type="Pfam" id="PF03900">
    <property type="entry name" value="Porphobil_deamC"/>
    <property type="match status" value="1"/>
</dbReference>
<comment type="cofactor">
    <cofactor evidence="1">
        <name>dipyrromethane</name>
        <dbReference type="ChEBI" id="CHEBI:60342"/>
    </cofactor>
</comment>
<dbReference type="PANTHER" id="PTHR11557:SF0">
    <property type="entry name" value="PORPHOBILINOGEN DEAMINASE"/>
    <property type="match status" value="1"/>
</dbReference>
<evidence type="ECO:0000259" key="8">
    <source>
        <dbReference type="Pfam" id="PF01379"/>
    </source>
</evidence>
<dbReference type="SUPFAM" id="SSF54782">
    <property type="entry name" value="Porphobilinogen deaminase (hydroxymethylbilane synthase), C-terminal domain"/>
    <property type="match status" value="1"/>
</dbReference>
<gene>
    <name evidence="10" type="primary">g1331</name>
    <name evidence="10" type="ORF">VP750_LOCUS1149</name>
</gene>
<dbReference type="Gene3D" id="3.40.190.10">
    <property type="entry name" value="Periplasmic binding protein-like II"/>
    <property type="match status" value="2"/>
</dbReference>
<dbReference type="PIRSF" id="PIRSF001438">
    <property type="entry name" value="4pyrrol_synth_OHMeBilane_synth"/>
    <property type="match status" value="1"/>
</dbReference>
<proteinExistence type="inferred from homology"/>
<evidence type="ECO:0000256" key="6">
    <source>
        <dbReference type="ARBA" id="ARBA00023244"/>
    </source>
</evidence>
<dbReference type="InterPro" id="IPR036803">
    <property type="entry name" value="Porphobilinogen_deaminase_C_sf"/>
</dbReference>
<evidence type="ECO:0000256" key="2">
    <source>
        <dbReference type="ARBA" id="ARBA00004735"/>
    </source>
</evidence>
<evidence type="ECO:0000256" key="5">
    <source>
        <dbReference type="ARBA" id="ARBA00022679"/>
    </source>
</evidence>
<protein>
    <recommendedName>
        <fullName evidence="4">hydroxymethylbilane synthase</fullName>
        <ecNumber evidence="4">2.5.1.61</ecNumber>
    </recommendedName>
    <alternativeName>
        <fullName evidence="7">Hydroxymethylbilane synthase</fullName>
    </alternativeName>
</protein>
<dbReference type="EC" id="2.5.1.61" evidence="4"/>
<keyword evidence="6" id="KW-0627">Porphyrin biosynthesis</keyword>
<dbReference type="Gene3D" id="3.30.160.40">
    <property type="entry name" value="Porphobilinogen deaminase, C-terminal domain"/>
    <property type="match status" value="1"/>
</dbReference>
<keyword evidence="5" id="KW-0808">Transferase</keyword>
<dbReference type="NCBIfam" id="TIGR00212">
    <property type="entry name" value="hemC"/>
    <property type="match status" value="1"/>
</dbReference>
<evidence type="ECO:0000256" key="7">
    <source>
        <dbReference type="ARBA" id="ARBA00033064"/>
    </source>
</evidence>
<dbReference type="PANTHER" id="PTHR11557">
    <property type="entry name" value="PORPHOBILINOGEN DEAMINASE"/>
    <property type="match status" value="1"/>
</dbReference>
<dbReference type="Pfam" id="PF01379">
    <property type="entry name" value="Porphobil_deam"/>
    <property type="match status" value="1"/>
</dbReference>
<dbReference type="InterPro" id="IPR022418">
    <property type="entry name" value="Porphobilinogen_deaminase_C"/>
</dbReference>
<sequence length="361" mass="38795">MMASPFCERASTATLTSCRPSVTLLHHASRRSQRRSHCHITYAVAAVEVKTVKIGTRGSPLALAQAYMTRDKLKEAFPELREEGALEICIIKTTGDKVLNQPLADIGGKGLFTKEIDDALLEGRIDIAVHSMKDVPTYLPEGTILPCNLPREDVRDAFISPTASCLADLPEGALVGSASLRRQAQILHKYPHLRVENFRGNVQTRMRKLNEGVVAATLLALAGLKRLDLADKATAVLSVDEMLPAVAQGAIGIACRDGDSAAGDLLASLNHEDTRLAVVCERAFLTALDGSCRTPIAGLAQRSASGGLTFRGLIASPDGKTVFQTSREAGTYTEEEALRVGREAGEQLKAEAGPEFMLWSH</sequence>
<evidence type="ECO:0000256" key="3">
    <source>
        <dbReference type="ARBA" id="ARBA00005638"/>
    </source>
</evidence>
<dbReference type="PROSITE" id="PS00533">
    <property type="entry name" value="PORPHOBILINOGEN_DEAM"/>
    <property type="match status" value="1"/>
</dbReference>
<dbReference type="Proteomes" id="UP001497392">
    <property type="component" value="Unassembled WGS sequence"/>
</dbReference>
<evidence type="ECO:0000313" key="10">
    <source>
        <dbReference type="EMBL" id="CAL5219490.1"/>
    </source>
</evidence>
<dbReference type="CDD" id="cd13648">
    <property type="entry name" value="PBP2_PBGD_1"/>
    <property type="match status" value="1"/>
</dbReference>
<feature type="domain" description="Porphobilinogen deaminase C-terminal" evidence="9">
    <location>
        <begin position="276"/>
        <end position="349"/>
    </location>
</feature>
<dbReference type="PRINTS" id="PR00151">
    <property type="entry name" value="PORPHBDMNASE"/>
</dbReference>
<reference evidence="10 11" key="1">
    <citation type="submission" date="2024-06" db="EMBL/GenBank/DDBJ databases">
        <authorList>
            <person name="Kraege A."/>
            <person name="Thomma B."/>
        </authorList>
    </citation>
    <scope>NUCLEOTIDE SEQUENCE [LARGE SCALE GENOMIC DNA]</scope>
</reference>
<feature type="domain" description="Porphobilinogen deaminase N-terminal" evidence="8">
    <location>
        <begin position="52"/>
        <end position="261"/>
    </location>
</feature>
<organism evidence="10 11">
    <name type="scientific">Coccomyxa viridis</name>
    <dbReference type="NCBI Taxonomy" id="1274662"/>
    <lineage>
        <taxon>Eukaryota</taxon>
        <taxon>Viridiplantae</taxon>
        <taxon>Chlorophyta</taxon>
        <taxon>core chlorophytes</taxon>
        <taxon>Trebouxiophyceae</taxon>
        <taxon>Trebouxiophyceae incertae sedis</taxon>
        <taxon>Coccomyxaceae</taxon>
        <taxon>Coccomyxa</taxon>
    </lineage>
</organism>
<keyword evidence="11" id="KW-1185">Reference proteome</keyword>
<comment type="caution">
    <text evidence="10">The sequence shown here is derived from an EMBL/GenBank/DDBJ whole genome shotgun (WGS) entry which is preliminary data.</text>
</comment>